<dbReference type="AlphaFoldDB" id="A0ABD3S135"/>
<dbReference type="EMBL" id="JBJXBP010000007">
    <property type="protein sequence ID" value="KAL3818147.1"/>
    <property type="molecule type" value="Genomic_DNA"/>
</dbReference>
<feature type="compositionally biased region" description="Basic residues" evidence="6">
    <location>
        <begin position="122"/>
        <end position="135"/>
    </location>
</feature>
<sequence>MEAYSPPSKISRISEHGKLASSPSLNHAGGTGFTFMQRQELEHQSLIYTYMEAGIPIPSYLIFPIWKCFADHQYYPNLLGYNALYCGVIKGSMDNEPGRCRRTDGKKWRCSKNVANPGQKYCHNHMHRGRHRPRNRAPPSTTTSHHATKKDNIDDISDATVFQFLSKHVTLGLSN</sequence>
<keyword evidence="5" id="KW-0805">Transcription regulation</keyword>
<evidence type="ECO:0000256" key="3">
    <source>
        <dbReference type="ARBA" id="ARBA00023242"/>
    </source>
</evidence>
<dbReference type="GO" id="GO:0005634">
    <property type="term" value="C:nucleus"/>
    <property type="evidence" value="ECO:0007669"/>
    <property type="project" value="UniProtKB-SubCell"/>
</dbReference>
<dbReference type="GO" id="GO:0099402">
    <property type="term" value="P:plant organ development"/>
    <property type="evidence" value="ECO:0007669"/>
    <property type="project" value="UniProtKB-ARBA"/>
</dbReference>
<dbReference type="Pfam" id="PF08880">
    <property type="entry name" value="QLQ"/>
    <property type="match status" value="1"/>
</dbReference>
<evidence type="ECO:0000256" key="1">
    <source>
        <dbReference type="ARBA" id="ARBA00004123"/>
    </source>
</evidence>
<dbReference type="SMART" id="SM00951">
    <property type="entry name" value="QLQ"/>
    <property type="match status" value="1"/>
</dbReference>
<feature type="region of interest" description="Disordered" evidence="6">
    <location>
        <begin position="1"/>
        <end position="25"/>
    </location>
</feature>
<comment type="function">
    <text evidence="5">Transcription activator.</text>
</comment>
<comment type="caution">
    <text evidence="9">The sequence shown here is derived from an EMBL/GenBank/DDBJ whole genome shotgun (WGS) entry which is preliminary data.</text>
</comment>
<dbReference type="PANTHER" id="PTHR31602">
    <property type="entry name" value="GROWTH-REGULATING FACTOR 5"/>
    <property type="match status" value="1"/>
</dbReference>
<evidence type="ECO:0000259" key="7">
    <source>
        <dbReference type="PROSITE" id="PS51666"/>
    </source>
</evidence>
<reference evidence="9 10" key="1">
    <citation type="submission" date="2024-12" db="EMBL/GenBank/DDBJ databases">
        <title>The unique morphological basis and parallel evolutionary history of personate flowers in Penstemon.</title>
        <authorList>
            <person name="Depatie T.H."/>
            <person name="Wessinger C.A."/>
        </authorList>
    </citation>
    <scope>NUCLEOTIDE SEQUENCE [LARGE SCALE GENOMIC DNA]</scope>
    <source>
        <strain evidence="9">WTNN_2</strain>
        <tissue evidence="9">Leaf</tissue>
    </source>
</reference>
<dbReference type="InterPro" id="IPR014978">
    <property type="entry name" value="Gln-Leu-Gln_QLQ"/>
</dbReference>
<keyword evidence="5" id="KW-0804">Transcription</keyword>
<keyword evidence="3 5" id="KW-0539">Nucleus</keyword>
<keyword evidence="5" id="KW-0010">Activator</keyword>
<gene>
    <name evidence="9" type="ORF">ACJIZ3_004052</name>
</gene>
<dbReference type="Pfam" id="PF08879">
    <property type="entry name" value="WRC"/>
    <property type="match status" value="1"/>
</dbReference>
<dbReference type="GO" id="GO:0006351">
    <property type="term" value="P:DNA-templated transcription"/>
    <property type="evidence" value="ECO:0007669"/>
    <property type="project" value="UniProtKB-UniRule"/>
</dbReference>
<evidence type="ECO:0000259" key="8">
    <source>
        <dbReference type="PROSITE" id="PS51667"/>
    </source>
</evidence>
<evidence type="ECO:0000256" key="4">
    <source>
        <dbReference type="PROSITE-ProRule" id="PRU01002"/>
    </source>
</evidence>
<dbReference type="GO" id="GO:0005524">
    <property type="term" value="F:ATP binding"/>
    <property type="evidence" value="ECO:0007669"/>
    <property type="project" value="UniProtKB-UniRule"/>
</dbReference>
<keyword evidence="10" id="KW-1185">Reference proteome</keyword>
<evidence type="ECO:0000313" key="9">
    <source>
        <dbReference type="EMBL" id="KAL3818147.1"/>
    </source>
</evidence>
<feature type="domain" description="WRC" evidence="8">
    <location>
        <begin position="94"/>
        <end position="140"/>
    </location>
</feature>
<proteinExistence type="inferred from homology"/>
<dbReference type="PROSITE" id="PS51666">
    <property type="entry name" value="QLQ"/>
    <property type="match status" value="1"/>
</dbReference>
<organism evidence="9 10">
    <name type="scientific">Penstemon smallii</name>
    <dbReference type="NCBI Taxonomy" id="265156"/>
    <lineage>
        <taxon>Eukaryota</taxon>
        <taxon>Viridiplantae</taxon>
        <taxon>Streptophyta</taxon>
        <taxon>Embryophyta</taxon>
        <taxon>Tracheophyta</taxon>
        <taxon>Spermatophyta</taxon>
        <taxon>Magnoliopsida</taxon>
        <taxon>eudicotyledons</taxon>
        <taxon>Gunneridae</taxon>
        <taxon>Pentapetalae</taxon>
        <taxon>asterids</taxon>
        <taxon>lamiids</taxon>
        <taxon>Lamiales</taxon>
        <taxon>Plantaginaceae</taxon>
        <taxon>Cheloneae</taxon>
        <taxon>Penstemon</taxon>
    </lineage>
</organism>
<dbReference type="PANTHER" id="PTHR31602:SF81">
    <property type="entry name" value="GROWTH-REGULATING FACTOR 9"/>
    <property type="match status" value="1"/>
</dbReference>
<feature type="region of interest" description="Disordered" evidence="6">
    <location>
        <begin position="122"/>
        <end position="150"/>
    </location>
</feature>
<protein>
    <recommendedName>
        <fullName evidence="5">Growth-regulating factor</fullName>
    </recommendedName>
</protein>
<accession>A0ABD3S135</accession>
<comment type="subcellular location">
    <subcellularLocation>
        <location evidence="1 5">Nucleus</location>
    </subcellularLocation>
</comment>
<dbReference type="Proteomes" id="UP001634393">
    <property type="component" value="Unassembled WGS sequence"/>
</dbReference>
<evidence type="ECO:0000313" key="10">
    <source>
        <dbReference type="Proteomes" id="UP001634393"/>
    </source>
</evidence>
<dbReference type="InterPro" id="IPR014977">
    <property type="entry name" value="WRC_dom"/>
</dbReference>
<feature type="domain" description="QLQ" evidence="7">
    <location>
        <begin position="32"/>
        <end position="67"/>
    </location>
</feature>
<evidence type="ECO:0000256" key="5">
    <source>
        <dbReference type="RuleBase" id="RU367127"/>
    </source>
</evidence>
<dbReference type="InterPro" id="IPR031137">
    <property type="entry name" value="GRF"/>
</dbReference>
<name>A0ABD3S135_9LAMI</name>
<comment type="domain">
    <text evidence="5">The QLQ domain and WRC domain may be involved in protein-protein interaction and DNA-binding, respectively.</text>
</comment>
<comment type="caution">
    <text evidence="4">Lacks conserved residue(s) required for the propagation of feature annotation.</text>
</comment>
<evidence type="ECO:0000256" key="2">
    <source>
        <dbReference type="ARBA" id="ARBA00008122"/>
    </source>
</evidence>
<dbReference type="PROSITE" id="PS51667">
    <property type="entry name" value="WRC"/>
    <property type="match status" value="1"/>
</dbReference>
<evidence type="ECO:0000256" key="6">
    <source>
        <dbReference type="SAM" id="MobiDB-lite"/>
    </source>
</evidence>
<comment type="similarity">
    <text evidence="2 5">Belongs to the GRF family.</text>
</comment>